<evidence type="ECO:0000259" key="9">
    <source>
        <dbReference type="Pfam" id="PF07992"/>
    </source>
</evidence>
<dbReference type="EMBL" id="JAGHQL010000345">
    <property type="protein sequence ID" value="KAH0533835.1"/>
    <property type="molecule type" value="Genomic_DNA"/>
</dbReference>
<comment type="caution">
    <text evidence="10">The sequence shown here is derived from an EMBL/GenBank/DDBJ whole genome shotgun (WGS) entry which is preliminary data.</text>
</comment>
<organism evidence="10 11">
    <name type="scientific">Glutinoglossum americanum</name>
    <dbReference type="NCBI Taxonomy" id="1670608"/>
    <lineage>
        <taxon>Eukaryota</taxon>
        <taxon>Fungi</taxon>
        <taxon>Dikarya</taxon>
        <taxon>Ascomycota</taxon>
        <taxon>Pezizomycotina</taxon>
        <taxon>Geoglossomycetes</taxon>
        <taxon>Geoglossales</taxon>
        <taxon>Geoglossaceae</taxon>
        <taxon>Glutinoglossum</taxon>
    </lineage>
</organism>
<keyword evidence="3" id="KW-0285">Flavoprotein</keyword>
<feature type="non-terminal residue" evidence="10">
    <location>
        <position position="294"/>
    </location>
</feature>
<evidence type="ECO:0000313" key="10">
    <source>
        <dbReference type="EMBL" id="KAH0533835.1"/>
    </source>
</evidence>
<evidence type="ECO:0000256" key="8">
    <source>
        <dbReference type="ARBA" id="ARBA00049010"/>
    </source>
</evidence>
<dbReference type="GO" id="GO:0050136">
    <property type="term" value="F:NADH dehydrogenase (quinone) (non-electrogenic) activity"/>
    <property type="evidence" value="ECO:0007669"/>
    <property type="project" value="UniProtKB-EC"/>
</dbReference>
<dbReference type="PRINTS" id="PR00368">
    <property type="entry name" value="FADPNR"/>
</dbReference>
<dbReference type="PANTHER" id="PTHR43706:SF47">
    <property type="entry name" value="EXTERNAL NADH-UBIQUINONE OXIDOREDUCTASE 1, MITOCHONDRIAL-RELATED"/>
    <property type="match status" value="1"/>
</dbReference>
<dbReference type="InterPro" id="IPR023753">
    <property type="entry name" value="FAD/NAD-binding_dom"/>
</dbReference>
<dbReference type="InterPro" id="IPR045024">
    <property type="entry name" value="NDH-2"/>
</dbReference>
<reference evidence="10" key="1">
    <citation type="submission" date="2021-03" db="EMBL/GenBank/DDBJ databases">
        <title>Comparative genomics and phylogenomic investigation of the class Geoglossomycetes provide insights into ecological specialization and systematics.</title>
        <authorList>
            <person name="Melie T."/>
            <person name="Pirro S."/>
            <person name="Miller A.N."/>
            <person name="Quandt A."/>
        </authorList>
    </citation>
    <scope>NUCLEOTIDE SEQUENCE</scope>
    <source>
        <strain evidence="10">GBOQ0MN5Z8</strain>
    </source>
</reference>
<dbReference type="InterPro" id="IPR036188">
    <property type="entry name" value="FAD/NAD-bd_sf"/>
</dbReference>
<evidence type="ECO:0000256" key="1">
    <source>
        <dbReference type="ARBA" id="ARBA00005272"/>
    </source>
</evidence>
<proteinExistence type="inferred from homology"/>
<accession>A0A9P8KZY4</accession>
<gene>
    <name evidence="10" type="ORF">FGG08_007541</name>
</gene>
<keyword evidence="5" id="KW-0560">Oxidoreductase</keyword>
<dbReference type="PANTHER" id="PTHR43706">
    <property type="entry name" value="NADH DEHYDROGENASE"/>
    <property type="match status" value="1"/>
</dbReference>
<comment type="similarity">
    <text evidence="1">Belongs to the NADH dehydrogenase family.</text>
</comment>
<evidence type="ECO:0000256" key="4">
    <source>
        <dbReference type="ARBA" id="ARBA00022827"/>
    </source>
</evidence>
<dbReference type="Gene3D" id="3.50.50.100">
    <property type="match status" value="1"/>
</dbReference>
<sequence length="294" mass="31716">MATVPKPRVVVVGGGFGGLSTVYALRNAPVQVIFIDKSNHHLFQPLLYQVATATLGPAEIATPLRQLVAKQKNVILGLAELSGVDTAKRQILVNYLGKKDARFDFDYLVLATGATHNYFGHNEFAKFAPGLKKVGDAISVRDRILRVFEMAEMEDDPKQHQDLLTFVLVGGGPTGVELAGAIAELRRFTLASEYRRVDPQSAKVILLQSGDRILPSFHEDMAKAAHARLEYLGVEVQTGVRVTGVDEAGVDTSKGRIASRTVIWTAGVTPSPAGTWLGGATDKSGRVKVDPNCE</sequence>
<comment type="catalytic activity">
    <reaction evidence="7">
        <text>a quinone + NADH + H(+) = a quinol + NAD(+)</text>
        <dbReference type="Rhea" id="RHEA:46160"/>
        <dbReference type="ChEBI" id="CHEBI:15378"/>
        <dbReference type="ChEBI" id="CHEBI:24646"/>
        <dbReference type="ChEBI" id="CHEBI:57540"/>
        <dbReference type="ChEBI" id="CHEBI:57945"/>
        <dbReference type="ChEBI" id="CHEBI:132124"/>
        <dbReference type="EC" id="1.6.5.9"/>
    </reaction>
</comment>
<evidence type="ECO:0000256" key="3">
    <source>
        <dbReference type="ARBA" id="ARBA00022630"/>
    </source>
</evidence>
<dbReference type="AlphaFoldDB" id="A0A9P8KZY4"/>
<dbReference type="Proteomes" id="UP000698800">
    <property type="component" value="Unassembled WGS sequence"/>
</dbReference>
<keyword evidence="4" id="KW-0274">FAD</keyword>
<feature type="domain" description="FAD/NAD(P)-binding" evidence="9">
    <location>
        <begin position="8"/>
        <end position="293"/>
    </location>
</feature>
<keyword evidence="11" id="KW-1185">Reference proteome</keyword>
<comment type="catalytic activity">
    <reaction evidence="8">
        <text>a ubiquinone + NADH + H(+) = a ubiquinol + NAD(+)</text>
        <dbReference type="Rhea" id="RHEA:23152"/>
        <dbReference type="Rhea" id="RHEA-COMP:9565"/>
        <dbReference type="Rhea" id="RHEA-COMP:9566"/>
        <dbReference type="ChEBI" id="CHEBI:15378"/>
        <dbReference type="ChEBI" id="CHEBI:16389"/>
        <dbReference type="ChEBI" id="CHEBI:17976"/>
        <dbReference type="ChEBI" id="CHEBI:57540"/>
        <dbReference type="ChEBI" id="CHEBI:57945"/>
    </reaction>
</comment>
<dbReference type="OrthoDB" id="5376590at2759"/>
<evidence type="ECO:0000256" key="7">
    <source>
        <dbReference type="ARBA" id="ARBA00047599"/>
    </source>
</evidence>
<evidence type="ECO:0000256" key="6">
    <source>
        <dbReference type="ARBA" id="ARBA00023027"/>
    </source>
</evidence>
<keyword evidence="6" id="KW-0520">NAD</keyword>
<dbReference type="EC" id="1.6.5.9" evidence="2"/>
<evidence type="ECO:0000256" key="2">
    <source>
        <dbReference type="ARBA" id="ARBA00012637"/>
    </source>
</evidence>
<evidence type="ECO:0000256" key="5">
    <source>
        <dbReference type="ARBA" id="ARBA00023002"/>
    </source>
</evidence>
<evidence type="ECO:0000313" key="11">
    <source>
        <dbReference type="Proteomes" id="UP000698800"/>
    </source>
</evidence>
<name>A0A9P8KZY4_9PEZI</name>
<dbReference type="SUPFAM" id="SSF51905">
    <property type="entry name" value="FAD/NAD(P)-binding domain"/>
    <property type="match status" value="2"/>
</dbReference>
<dbReference type="Pfam" id="PF07992">
    <property type="entry name" value="Pyr_redox_2"/>
    <property type="match status" value="1"/>
</dbReference>
<protein>
    <recommendedName>
        <fullName evidence="2">NADH:ubiquinone reductase (non-electrogenic)</fullName>
        <ecNumber evidence="2">1.6.5.9</ecNumber>
    </recommendedName>
</protein>